<protein>
    <submittedName>
        <fullName evidence="3">Phospholipase</fullName>
    </submittedName>
</protein>
<dbReference type="CDD" id="cd09107">
    <property type="entry name" value="PLDc_vPLD3_4_5_like_2"/>
    <property type="match status" value="1"/>
</dbReference>
<evidence type="ECO:0000259" key="2">
    <source>
        <dbReference type="PROSITE" id="PS50035"/>
    </source>
</evidence>
<dbReference type="SMART" id="SM00155">
    <property type="entry name" value="PLDc"/>
    <property type="match status" value="2"/>
</dbReference>
<gene>
    <name evidence="3" type="ORF">CYR32_06975</name>
</gene>
<dbReference type="Gene3D" id="3.30.870.10">
    <property type="entry name" value="Endonuclease Chain A"/>
    <property type="match status" value="2"/>
</dbReference>
<evidence type="ECO:0000313" key="4">
    <source>
        <dbReference type="Proteomes" id="UP000234503"/>
    </source>
</evidence>
<dbReference type="InterPro" id="IPR050874">
    <property type="entry name" value="Diverse_PLD-related"/>
</dbReference>
<proteinExistence type="predicted"/>
<reference evidence="3 4" key="1">
    <citation type="submission" date="2017-12" db="EMBL/GenBank/DDBJ databases">
        <title>Characterization of six clinical isolates of Enterochimera gen. nov., a novel genus of the Yersiniaciae family and the three species Enterochimera arupensis sp. nov., Enterochimera coloradensis sp. nov, and Enterochimera californica sp. nov.</title>
        <authorList>
            <person name="Rossi A."/>
            <person name="Fisher M."/>
        </authorList>
    </citation>
    <scope>NUCLEOTIDE SEQUENCE [LARGE SCALE GENOMIC DNA]</scope>
    <source>
        <strain evidence="4">2016-Iso4</strain>
    </source>
</reference>
<keyword evidence="4" id="KW-1185">Reference proteome</keyword>
<dbReference type="EMBL" id="PJZH01000004">
    <property type="protein sequence ID" value="PLR37548.1"/>
    <property type="molecule type" value="Genomic_DNA"/>
</dbReference>
<dbReference type="PANTHER" id="PTHR10185">
    <property type="entry name" value="PHOSPHOLIPASE D - RELATED"/>
    <property type="match status" value="1"/>
</dbReference>
<dbReference type="OrthoDB" id="9814092at2"/>
<dbReference type="AlphaFoldDB" id="A0A2N5E7T2"/>
<dbReference type="GO" id="GO:0003824">
    <property type="term" value="F:catalytic activity"/>
    <property type="evidence" value="ECO:0007669"/>
    <property type="project" value="InterPro"/>
</dbReference>
<dbReference type="InterPro" id="IPR025202">
    <property type="entry name" value="PLD-like_dom"/>
</dbReference>
<feature type="signal peptide" evidence="1">
    <location>
        <begin position="1"/>
        <end position="32"/>
    </location>
</feature>
<feature type="domain" description="PLD phosphodiesterase" evidence="2">
    <location>
        <begin position="143"/>
        <end position="170"/>
    </location>
</feature>
<comment type="caution">
    <text evidence="3">The sequence shown here is derived from an EMBL/GenBank/DDBJ whole genome shotgun (WGS) entry which is preliminary data.</text>
</comment>
<feature type="chain" id="PRO_5014911251" evidence="1">
    <location>
        <begin position="33"/>
        <end position="419"/>
    </location>
</feature>
<dbReference type="Proteomes" id="UP000234503">
    <property type="component" value="Unassembled WGS sequence"/>
</dbReference>
<organism evidence="3 4">
    <name type="scientific">Chimaeribacter coloradensis</name>
    <dbReference type="NCBI Taxonomy" id="2060068"/>
    <lineage>
        <taxon>Bacteria</taxon>
        <taxon>Pseudomonadati</taxon>
        <taxon>Pseudomonadota</taxon>
        <taxon>Gammaproteobacteria</taxon>
        <taxon>Enterobacterales</taxon>
        <taxon>Yersiniaceae</taxon>
        <taxon>Chimaeribacter</taxon>
    </lineage>
</organism>
<dbReference type="PROSITE" id="PS50035">
    <property type="entry name" value="PLD"/>
    <property type="match status" value="2"/>
</dbReference>
<dbReference type="SUPFAM" id="SSF56024">
    <property type="entry name" value="Phospholipase D/nuclease"/>
    <property type="match status" value="2"/>
</dbReference>
<feature type="domain" description="PLD phosphodiesterase" evidence="2">
    <location>
        <begin position="339"/>
        <end position="366"/>
    </location>
</feature>
<accession>A0A2N5E7T2</accession>
<keyword evidence="1" id="KW-0732">Signal</keyword>
<dbReference type="RefSeq" id="WP_101823675.1">
    <property type="nucleotide sequence ID" value="NZ_PJZH01000004.1"/>
</dbReference>
<dbReference type="Pfam" id="PF13091">
    <property type="entry name" value="PLDc_2"/>
    <property type="match status" value="2"/>
</dbReference>
<dbReference type="GO" id="GO:0006793">
    <property type="term" value="P:phosphorus metabolic process"/>
    <property type="evidence" value="ECO:0007669"/>
    <property type="project" value="UniProtKB-ARBA"/>
</dbReference>
<evidence type="ECO:0000256" key="1">
    <source>
        <dbReference type="SAM" id="SignalP"/>
    </source>
</evidence>
<dbReference type="InterPro" id="IPR001736">
    <property type="entry name" value="PLipase_D/transphosphatidylase"/>
</dbReference>
<evidence type="ECO:0000313" key="3">
    <source>
        <dbReference type="EMBL" id="PLR37548.1"/>
    </source>
</evidence>
<dbReference type="PANTHER" id="PTHR10185:SF17">
    <property type="entry name" value="GM01519P-RELATED"/>
    <property type="match status" value="1"/>
</dbReference>
<sequence length="419" mass="46045">MPDGRLLRWLKRHLHRLICGSCLLTLAHPAAARFEIPGFELVYNAPAGTPLQADDLRSAQAVWREMFAGARQRIDIAQFYVAGQPGSELETVLAALREAAGRGVKIRLLLEEKGVRLSTPETLAQLQAIPGLELRIIPFGKLAGGIIHAKYLVVDGREAFVGSQNFDWRALEHIQETGVRISDAPVVAQIAAVFEQDWQAQPRLVTGRPVPGVPQQAPAGDLLHGNYLIASPRDWNPPGVRDSQAVLPRLLDAATQRIRVQVMEYAPLSYGPKPSRPFYPLIDNALRRAAARGVKVELMVADWNTGKPAVDWLKSLALVPNVQVRIATIPPAPGGFIPYARVVHSKIMTIDGRLAWVGTSNWSGGYFDNSRNLELVMNSGAMAARLDRLYQQLWDSPLAAPLRIEYDYPTPKPGGETGK</sequence>
<name>A0A2N5E7T2_9GAMM</name>